<dbReference type="PROSITE" id="PS50949">
    <property type="entry name" value="HTH_GNTR"/>
    <property type="match status" value="1"/>
</dbReference>
<evidence type="ECO:0000256" key="5">
    <source>
        <dbReference type="ARBA" id="ARBA00023163"/>
    </source>
</evidence>
<dbReference type="InterPro" id="IPR036388">
    <property type="entry name" value="WH-like_DNA-bd_sf"/>
</dbReference>
<proteinExistence type="inferred from homology"/>
<reference evidence="7 8" key="1">
    <citation type="submission" date="2024-09" db="EMBL/GenBank/DDBJ databases">
        <authorList>
            <person name="Sun Q."/>
            <person name="Mori K."/>
        </authorList>
    </citation>
    <scope>NUCLEOTIDE SEQUENCE [LARGE SCALE GENOMIC DNA]</scope>
    <source>
        <strain evidence="7 8">CECT 8064</strain>
    </source>
</reference>
<gene>
    <name evidence="7" type="ORF">ACFFUV_08825</name>
</gene>
<keyword evidence="4" id="KW-0238">DNA-binding</keyword>
<dbReference type="EMBL" id="JBHMEP010000001">
    <property type="protein sequence ID" value="MFB9135064.1"/>
    <property type="molecule type" value="Genomic_DNA"/>
</dbReference>
<evidence type="ECO:0000256" key="4">
    <source>
        <dbReference type="ARBA" id="ARBA00023125"/>
    </source>
</evidence>
<protein>
    <submittedName>
        <fullName evidence="7">PLP-dependent aminotransferase family protein</fullName>
    </submittedName>
</protein>
<dbReference type="InterPro" id="IPR036390">
    <property type="entry name" value="WH_DNA-bd_sf"/>
</dbReference>
<evidence type="ECO:0000256" key="2">
    <source>
        <dbReference type="ARBA" id="ARBA00022898"/>
    </source>
</evidence>
<comment type="caution">
    <text evidence="7">The sequence shown here is derived from an EMBL/GenBank/DDBJ whole genome shotgun (WGS) entry which is preliminary data.</text>
</comment>
<keyword evidence="8" id="KW-1185">Reference proteome</keyword>
<dbReference type="InterPro" id="IPR015421">
    <property type="entry name" value="PyrdxlP-dep_Trfase_major"/>
</dbReference>
<organism evidence="7 8">
    <name type="scientific">Vibrio olivae</name>
    <dbReference type="NCBI Taxonomy" id="1243002"/>
    <lineage>
        <taxon>Bacteria</taxon>
        <taxon>Pseudomonadati</taxon>
        <taxon>Pseudomonadota</taxon>
        <taxon>Gammaproteobacteria</taxon>
        <taxon>Vibrionales</taxon>
        <taxon>Vibrionaceae</taxon>
        <taxon>Vibrio</taxon>
    </lineage>
</organism>
<keyword evidence="2" id="KW-0663">Pyridoxal phosphate</keyword>
<dbReference type="SUPFAM" id="SSF46785">
    <property type="entry name" value="Winged helix' DNA-binding domain"/>
    <property type="match status" value="1"/>
</dbReference>
<dbReference type="InterPro" id="IPR004839">
    <property type="entry name" value="Aminotransferase_I/II_large"/>
</dbReference>
<keyword evidence="7" id="KW-0032">Aminotransferase</keyword>
<feature type="domain" description="HTH gntR-type" evidence="6">
    <location>
        <begin position="21"/>
        <end position="89"/>
    </location>
</feature>
<dbReference type="Pfam" id="PF00392">
    <property type="entry name" value="GntR"/>
    <property type="match status" value="1"/>
</dbReference>
<evidence type="ECO:0000259" key="6">
    <source>
        <dbReference type="PROSITE" id="PS50949"/>
    </source>
</evidence>
<dbReference type="CDD" id="cd07377">
    <property type="entry name" value="WHTH_GntR"/>
    <property type="match status" value="1"/>
</dbReference>
<dbReference type="InterPro" id="IPR015424">
    <property type="entry name" value="PyrdxlP-dep_Trfase"/>
</dbReference>
<name>A0ABV5HLG9_9VIBR</name>
<sequence>MKQQKHCVMTISLNPIISSGQAKYLSIGQYLVECVRSGDLAPGTRLPTHREFAEQIGVSVQTVSHAYAYAEKKGALESWVGNGTFVKAGFVDDNTDIEFMLAHEMKETPDEIDMSIAHPVITERHMTLFNQALSNIASQADNHHLLAKARPIMGQPVHQESGQQYLKTQGLDVESDLLILTNGACHGLMLALSTTVEHGDVVACGERVDHGLISRSRMLGFKLLPLEMDERGITPQAFEWACQTRNIKVLCCTPSMANPCSSHMDRERRQAIADIALRYNILVIEDDVYGALEPQREPPIASLIPQQTFYITSLTKVVAPGLRTGYLAVPRHYLQHALGRLAASSWAATPLAFEVADLWIRNGTLERFIDFQRDEFAKRQRLAASILKDYHYQAHPQGQHLWLSLPEQWQSDDLVVAAKRSGVQITSYKPFVTNVNQALPFVRVSLGAETNRGYIKHGLSVIAEILTTNPPTSSFLV</sequence>
<comment type="similarity">
    <text evidence="1">In the C-terminal section; belongs to the class-I pyridoxal-phosphate-dependent aminotransferase family.</text>
</comment>
<keyword evidence="5" id="KW-0804">Transcription</keyword>
<dbReference type="SMART" id="SM00345">
    <property type="entry name" value="HTH_GNTR"/>
    <property type="match status" value="1"/>
</dbReference>
<dbReference type="GO" id="GO:0008483">
    <property type="term" value="F:transaminase activity"/>
    <property type="evidence" value="ECO:0007669"/>
    <property type="project" value="UniProtKB-KW"/>
</dbReference>
<evidence type="ECO:0000313" key="8">
    <source>
        <dbReference type="Proteomes" id="UP001589645"/>
    </source>
</evidence>
<dbReference type="Pfam" id="PF00155">
    <property type="entry name" value="Aminotran_1_2"/>
    <property type="match status" value="1"/>
</dbReference>
<accession>A0ABV5HLG9</accession>
<dbReference type="InterPro" id="IPR051446">
    <property type="entry name" value="HTH_trans_reg/aminotransferase"/>
</dbReference>
<dbReference type="Gene3D" id="1.10.10.10">
    <property type="entry name" value="Winged helix-like DNA-binding domain superfamily/Winged helix DNA-binding domain"/>
    <property type="match status" value="1"/>
</dbReference>
<dbReference type="RefSeq" id="WP_390191314.1">
    <property type="nucleotide sequence ID" value="NZ_JBHMEP010000001.1"/>
</dbReference>
<evidence type="ECO:0000256" key="3">
    <source>
        <dbReference type="ARBA" id="ARBA00023015"/>
    </source>
</evidence>
<dbReference type="SUPFAM" id="SSF53383">
    <property type="entry name" value="PLP-dependent transferases"/>
    <property type="match status" value="1"/>
</dbReference>
<evidence type="ECO:0000313" key="7">
    <source>
        <dbReference type="EMBL" id="MFB9135064.1"/>
    </source>
</evidence>
<dbReference type="PANTHER" id="PTHR46577">
    <property type="entry name" value="HTH-TYPE TRANSCRIPTIONAL REGULATORY PROTEIN GABR"/>
    <property type="match status" value="1"/>
</dbReference>
<dbReference type="PANTHER" id="PTHR46577:SF1">
    <property type="entry name" value="HTH-TYPE TRANSCRIPTIONAL REGULATORY PROTEIN GABR"/>
    <property type="match status" value="1"/>
</dbReference>
<keyword evidence="3" id="KW-0805">Transcription regulation</keyword>
<dbReference type="Gene3D" id="3.40.640.10">
    <property type="entry name" value="Type I PLP-dependent aspartate aminotransferase-like (Major domain)"/>
    <property type="match status" value="1"/>
</dbReference>
<evidence type="ECO:0000256" key="1">
    <source>
        <dbReference type="ARBA" id="ARBA00005384"/>
    </source>
</evidence>
<keyword evidence="7" id="KW-0808">Transferase</keyword>
<dbReference type="CDD" id="cd00609">
    <property type="entry name" value="AAT_like"/>
    <property type="match status" value="1"/>
</dbReference>
<dbReference type="InterPro" id="IPR000524">
    <property type="entry name" value="Tscrpt_reg_HTH_GntR"/>
</dbReference>
<dbReference type="Proteomes" id="UP001589645">
    <property type="component" value="Unassembled WGS sequence"/>
</dbReference>